<feature type="domain" description="Retrovirus-related Pol polyprotein from transposon TNT 1-94-like beta-barrel" evidence="2">
    <location>
        <begin position="292"/>
        <end position="377"/>
    </location>
</feature>
<proteinExistence type="predicted"/>
<dbReference type="InterPro" id="IPR054722">
    <property type="entry name" value="PolX-like_BBD"/>
</dbReference>
<dbReference type="Gene3D" id="3.30.420.10">
    <property type="entry name" value="Ribonuclease H-like superfamily/Ribonuclease H"/>
    <property type="match status" value="1"/>
</dbReference>
<organism evidence="3 4">
    <name type="scientific">Colletotrichum kahawae</name>
    <name type="common">Coffee berry disease fungus</name>
    <dbReference type="NCBI Taxonomy" id="34407"/>
    <lineage>
        <taxon>Eukaryota</taxon>
        <taxon>Fungi</taxon>
        <taxon>Dikarya</taxon>
        <taxon>Ascomycota</taxon>
        <taxon>Pezizomycotina</taxon>
        <taxon>Sordariomycetes</taxon>
        <taxon>Hypocreomycetidae</taxon>
        <taxon>Glomerellales</taxon>
        <taxon>Glomerellaceae</taxon>
        <taxon>Colletotrichum</taxon>
        <taxon>Colletotrichum gloeosporioides species complex</taxon>
    </lineage>
</organism>
<dbReference type="AlphaFoldDB" id="A0AAE0D5A4"/>
<dbReference type="InterPro" id="IPR036397">
    <property type="entry name" value="RNaseH_sf"/>
</dbReference>
<feature type="region of interest" description="Disordered" evidence="1">
    <location>
        <begin position="188"/>
        <end position="207"/>
    </location>
</feature>
<accession>A0AAE0D5A4</accession>
<protein>
    <submittedName>
        <fullName evidence="3">KilA-N domain-containing protein</fullName>
    </submittedName>
</protein>
<sequence>MTGATARTTPVKVPKLRGGSNWTTWKVSIGATLRAVRVNDYVIKDVAEPEEDDKKEAWTADRDIAYNILIMAAESLIDKLLNAGWEDDGDPYRLMEALKKYIPKVSEDAVGYLKGRITSLVGSWSDHYWAIVLLDYFKTRLPDTYKFYTTNNKTPTWNDVVQTLFTLAQDEEQKIGIAAFKKTTDVSQQSTGKGTASTTSSANRSATKCDHCGRAHPTQQCMTAHPELVPDDWASRKAILARAEKHVCNAKCEWDAPKNKPTDFAKHPVRDVVSKTVLTAVANQKIPRSDVILDSGCSDSIFNERSHFVTYEAKADLPPYEGANGEYTRPDGIGTVYFQTVDPQNLSKTVDWTVDNVEYSPLSPANLLSPGKLRDVGIEYDYRTTAMVQVSSGTPFAKVDWRSNVCVVPTVQHQKNVPLDTAISLAAVRRKRPPSFELMRRRLLHAHLDRVVEACRRVGITFATQEIKEFHCEACHLAKSTEIISRDLPLPLTSVGDEIHLDIMEVKLLSITGKRYVLHFMDRYSGYHWVTLLLNHNYEVVLNAIKTFSDIFTNMTHVDIKTWVCDNAPEFNKCQGGVKGIASHGDPFCCGDALLARLVPKPDLRVA</sequence>
<dbReference type="Pfam" id="PF22936">
    <property type="entry name" value="Pol_BBD"/>
    <property type="match status" value="1"/>
</dbReference>
<dbReference type="InterPro" id="IPR012337">
    <property type="entry name" value="RNaseH-like_sf"/>
</dbReference>
<dbReference type="EMBL" id="VYYT01000208">
    <property type="protein sequence ID" value="KAK2756628.1"/>
    <property type="molecule type" value="Genomic_DNA"/>
</dbReference>
<dbReference type="SUPFAM" id="SSF53098">
    <property type="entry name" value="Ribonuclease H-like"/>
    <property type="match status" value="1"/>
</dbReference>
<evidence type="ECO:0000256" key="1">
    <source>
        <dbReference type="SAM" id="MobiDB-lite"/>
    </source>
</evidence>
<dbReference type="GO" id="GO:0003676">
    <property type="term" value="F:nucleic acid binding"/>
    <property type="evidence" value="ECO:0007669"/>
    <property type="project" value="InterPro"/>
</dbReference>
<gene>
    <name evidence="3" type="ORF">CKAH01_17136</name>
</gene>
<comment type="caution">
    <text evidence="3">The sequence shown here is derived from an EMBL/GenBank/DDBJ whole genome shotgun (WGS) entry which is preliminary data.</text>
</comment>
<name>A0AAE0D5A4_COLKA</name>
<evidence type="ECO:0000313" key="3">
    <source>
        <dbReference type="EMBL" id="KAK2756628.1"/>
    </source>
</evidence>
<reference evidence="3" key="1">
    <citation type="submission" date="2023-02" db="EMBL/GenBank/DDBJ databases">
        <title>Colletotrichum kahawae CIFC_Que2 genome sequencing and assembly.</title>
        <authorList>
            <person name="Baroncelli R."/>
        </authorList>
    </citation>
    <scope>NUCLEOTIDE SEQUENCE</scope>
    <source>
        <strain evidence="3">CIFC_Que2</strain>
    </source>
</reference>
<feature type="compositionally biased region" description="Low complexity" evidence="1">
    <location>
        <begin position="188"/>
        <end position="206"/>
    </location>
</feature>
<dbReference type="Proteomes" id="UP001281614">
    <property type="component" value="Unassembled WGS sequence"/>
</dbReference>
<evidence type="ECO:0000313" key="4">
    <source>
        <dbReference type="Proteomes" id="UP001281614"/>
    </source>
</evidence>
<evidence type="ECO:0000259" key="2">
    <source>
        <dbReference type="Pfam" id="PF22936"/>
    </source>
</evidence>
<keyword evidence="4" id="KW-1185">Reference proteome</keyword>